<reference evidence="2 3" key="1">
    <citation type="submission" date="2008-07" db="EMBL/GenBank/DDBJ databases">
        <authorList>
            <person name="El-Sayed N."/>
            <person name="Caler E."/>
            <person name="Inman J."/>
            <person name="Amedeo P."/>
            <person name="Hass B."/>
            <person name="Wortman J."/>
        </authorList>
    </citation>
    <scope>NUCLEOTIDE SEQUENCE [LARGE SCALE GENOMIC DNA]</scope>
    <source>
        <strain evidence="3">ATCC 50983 / TXsc</strain>
    </source>
</reference>
<sequence length="220" mass="24633">MNVGRRWGDVQDTFGGKWLPLVDLYDRTVTDMVWVRRDGFPAFTDALARVFAGGGHEGATPEPPESSDPKLLIDSGSMEVEVEPGSMSYDEDEDASDVDSLNTDELSDNLPNEDEMVDVAAAVMDSRKSVYLSIGATKFLEEVEEAQARDDESRYLGVRLSRVRQYLSDGHLDNDDKVTAERIKRIAERFVLHEGIIFYRGRPGLKLFVPRAKTRELAST</sequence>
<evidence type="ECO:0000256" key="1">
    <source>
        <dbReference type="SAM" id="MobiDB-lite"/>
    </source>
</evidence>
<keyword evidence="3" id="KW-1185">Reference proteome</keyword>
<dbReference type="InParanoid" id="C5LJW2"/>
<dbReference type="RefSeq" id="XP_002771165.1">
    <property type="nucleotide sequence ID" value="XM_002771119.1"/>
</dbReference>
<gene>
    <name evidence="2" type="ORF">Pmar_PMAR008354</name>
</gene>
<name>C5LJW2_PERM5</name>
<protein>
    <submittedName>
        <fullName evidence="2">Uncharacterized protein</fullName>
    </submittedName>
</protein>
<proteinExistence type="predicted"/>
<feature type="region of interest" description="Disordered" evidence="1">
    <location>
        <begin position="81"/>
        <end position="110"/>
    </location>
</feature>
<dbReference type="Proteomes" id="UP000007800">
    <property type="component" value="Unassembled WGS sequence"/>
</dbReference>
<dbReference type="GeneID" id="9051557"/>
<dbReference type="AlphaFoldDB" id="C5LJW2"/>
<dbReference type="EMBL" id="GG682590">
    <property type="protein sequence ID" value="EER02981.1"/>
    <property type="molecule type" value="Genomic_DNA"/>
</dbReference>
<evidence type="ECO:0000313" key="3">
    <source>
        <dbReference type="Proteomes" id="UP000007800"/>
    </source>
</evidence>
<evidence type="ECO:0000313" key="2">
    <source>
        <dbReference type="EMBL" id="EER02981.1"/>
    </source>
</evidence>
<organism evidence="3">
    <name type="scientific">Perkinsus marinus (strain ATCC 50983 / TXsc)</name>
    <dbReference type="NCBI Taxonomy" id="423536"/>
    <lineage>
        <taxon>Eukaryota</taxon>
        <taxon>Sar</taxon>
        <taxon>Alveolata</taxon>
        <taxon>Perkinsozoa</taxon>
        <taxon>Perkinsea</taxon>
        <taxon>Perkinsida</taxon>
        <taxon>Perkinsidae</taxon>
        <taxon>Perkinsus</taxon>
    </lineage>
</organism>
<feature type="non-terminal residue" evidence="2">
    <location>
        <position position="220"/>
    </location>
</feature>
<accession>C5LJW2</accession>